<reference evidence="2 3" key="1">
    <citation type="submission" date="2018-06" db="EMBL/GenBank/DDBJ databases">
        <authorList>
            <consortium name="Pathogen Informatics"/>
            <person name="Doyle S."/>
        </authorList>
    </citation>
    <scope>NUCLEOTIDE SEQUENCE [LARGE SCALE GENOMIC DNA]</scope>
    <source>
        <strain evidence="2 3">NCTC9836</strain>
    </source>
</reference>
<evidence type="ECO:0000256" key="1">
    <source>
        <dbReference type="SAM" id="Phobius"/>
    </source>
</evidence>
<protein>
    <submittedName>
        <fullName evidence="2">Phage protein</fullName>
    </submittedName>
</protein>
<keyword evidence="1" id="KW-0812">Transmembrane</keyword>
<dbReference type="Proteomes" id="UP000254664">
    <property type="component" value="Unassembled WGS sequence"/>
</dbReference>
<keyword evidence="1" id="KW-1133">Transmembrane helix</keyword>
<keyword evidence="1" id="KW-0472">Membrane</keyword>
<dbReference type="SUPFAM" id="SSF48371">
    <property type="entry name" value="ARM repeat"/>
    <property type="match status" value="1"/>
</dbReference>
<feature type="transmembrane region" description="Helical" evidence="1">
    <location>
        <begin position="319"/>
        <end position="339"/>
    </location>
</feature>
<name>A0A381J739_9CLOT</name>
<sequence length="613" mass="67465">MEDGKIIIDTKIDDTGMNKGIDKLNSIVIAGLKLVKATGISGVIKVVGGLAENMAKIIQDKLAGSVEQLGSGLETLGLTAYEKFQGPMEKAIDVAIESVDCLINSLNDGDLGNIMDKIAEGFGNLVENMAKLIEKWLPKIIEGFAWIMNHSSIIMAGIYGIGTALITLNVANMIMGLIKAFEGVKTATEAWSVVQKLLNVQLFANPTGLIIAIIAGVVVAIVYLWNTSEDFRNFVIGAWDAILYAGKGVWEWLVNFFTEYIPNAFQTVLDFFIGIPYWFVDLWIQIKQSFLDGWNNISNFFTETIPMWIQQIFCWFNELPHMIGFALSFVLVSIIKWGIDTWNYLETNVPIWMQNVGMFFSALPGMIFIWLDNTITNIISWGSQMYNNMVNSATNAINAVIQWFSTLPSSISTWLANTITNVIQFGSNLCAAASQAGDNMVTNIIGVVQNLPAQFEAIGTNIVKGVWHGITSMGSWIADRVNGFFTGIIDGAKSALGIHSPSRVFRDQVGAMMAKGVGLGFEDETKDIQNDMQKNLSDLTAKMTSTVNYETSRTSSGVVARGTQGIITDIATSEDIKDGDIFMVKNYMDSEEISEYTYKKTDGKFAMAGKRVR</sequence>
<dbReference type="InterPro" id="IPR016024">
    <property type="entry name" value="ARM-type_fold"/>
</dbReference>
<proteinExistence type="predicted"/>
<organism evidence="2 3">
    <name type="scientific">Clostridium putrefaciens</name>
    <dbReference type="NCBI Taxonomy" id="99675"/>
    <lineage>
        <taxon>Bacteria</taxon>
        <taxon>Bacillati</taxon>
        <taxon>Bacillota</taxon>
        <taxon>Clostridia</taxon>
        <taxon>Eubacteriales</taxon>
        <taxon>Clostridiaceae</taxon>
        <taxon>Clostridium</taxon>
    </lineage>
</organism>
<evidence type="ECO:0000313" key="2">
    <source>
        <dbReference type="EMBL" id="SUY47051.1"/>
    </source>
</evidence>
<dbReference type="RefSeq" id="WP_115641054.1">
    <property type="nucleotide sequence ID" value="NZ_UFWZ01000001.1"/>
</dbReference>
<feature type="transmembrane region" description="Helical" evidence="1">
    <location>
        <begin position="202"/>
        <end position="225"/>
    </location>
</feature>
<feature type="transmembrane region" description="Helical" evidence="1">
    <location>
        <begin position="351"/>
        <end position="371"/>
    </location>
</feature>
<dbReference type="EMBL" id="UFWZ01000001">
    <property type="protein sequence ID" value="SUY47051.1"/>
    <property type="molecule type" value="Genomic_DNA"/>
</dbReference>
<evidence type="ECO:0000313" key="3">
    <source>
        <dbReference type="Proteomes" id="UP000254664"/>
    </source>
</evidence>
<gene>
    <name evidence="2" type="ORF">NCTC9836_01378</name>
</gene>
<dbReference type="PANTHER" id="PTHR37813:SF1">
    <property type="entry name" value="FELS-2 PROPHAGE PROTEIN"/>
    <property type="match status" value="1"/>
</dbReference>
<dbReference type="AlphaFoldDB" id="A0A381J739"/>
<accession>A0A381J739</accession>
<keyword evidence="3" id="KW-1185">Reference proteome</keyword>
<dbReference type="PANTHER" id="PTHR37813">
    <property type="entry name" value="FELS-2 PROPHAGE PROTEIN"/>
    <property type="match status" value="1"/>
</dbReference>
<dbReference type="OrthoDB" id="1677957at2"/>
<feature type="transmembrane region" description="Helical" evidence="1">
    <location>
        <begin position="158"/>
        <end position="181"/>
    </location>
</feature>